<feature type="region of interest" description="Disordered" evidence="2">
    <location>
        <begin position="251"/>
        <end position="279"/>
    </location>
</feature>
<evidence type="ECO:0000256" key="1">
    <source>
        <dbReference type="ARBA" id="ARBA00005634"/>
    </source>
</evidence>
<dbReference type="Gene3D" id="3.40.630.10">
    <property type="entry name" value="Zn peptidases"/>
    <property type="match status" value="1"/>
</dbReference>
<dbReference type="PANTHER" id="PTHR10404:SF46">
    <property type="entry name" value="VACUOLAR PROTEIN SORTING-ASSOCIATED PROTEIN 70"/>
    <property type="match status" value="1"/>
</dbReference>
<dbReference type="InterPro" id="IPR046450">
    <property type="entry name" value="PA_dom_sf"/>
</dbReference>
<accession>A0ABV9TVC9</accession>
<feature type="domain" description="Peptidase M28" evidence="6">
    <location>
        <begin position="335"/>
        <end position="519"/>
    </location>
</feature>
<dbReference type="Pfam" id="PF02225">
    <property type="entry name" value="PA"/>
    <property type="match status" value="1"/>
</dbReference>
<dbReference type="InterPro" id="IPR036757">
    <property type="entry name" value="TFR-like_dimer_dom_sf"/>
</dbReference>
<dbReference type="Pfam" id="PF04253">
    <property type="entry name" value="TFR_dimer"/>
    <property type="match status" value="1"/>
</dbReference>
<comment type="caution">
    <text evidence="7">The sequence shown here is derived from an EMBL/GenBank/DDBJ whole genome shotgun (WGS) entry which is preliminary data.</text>
</comment>
<dbReference type="InterPro" id="IPR039373">
    <property type="entry name" value="Peptidase_M28B"/>
</dbReference>
<keyword evidence="8" id="KW-1185">Reference proteome</keyword>
<dbReference type="Gene3D" id="1.20.930.40">
    <property type="entry name" value="Transferrin receptor-like, dimerisation domain"/>
    <property type="match status" value="1"/>
</dbReference>
<evidence type="ECO:0000259" key="5">
    <source>
        <dbReference type="Pfam" id="PF04253"/>
    </source>
</evidence>
<gene>
    <name evidence="7" type="ORF">ACFPCY_08580</name>
</gene>
<dbReference type="SUPFAM" id="SSF47672">
    <property type="entry name" value="Transferrin receptor-like dimerisation domain"/>
    <property type="match status" value="1"/>
</dbReference>
<evidence type="ECO:0000259" key="4">
    <source>
        <dbReference type="Pfam" id="PF02225"/>
    </source>
</evidence>
<sequence length="699" mass="76542">MLRSRLLVLPAVAAVAVTTAAPGAAAPAPGGAIPGFTAAHSKWQQRYERLFGATPSGAVAKGLDADLSAEPALVGTDGLRRRTEKIVRYLRSYGLRPEVKTYYEYMSEPKSVQVEMTAPEHRTLPVKERPQPWQRNFDEVVVGYSALSPAGRVTAPVVYANYGRDEDYKVLAANGVSVKGKIVLVRYGGVFRGVKTRQAYLHGAKGLLIYSDPADDGFSLGKVYPEGPWRAPDGIQRGSVGQIMFYSGDPLTPGRPATRNAKRLPPSQAAELPKGPPTTPISYGAAEPLLRNLTGKPVPKEWQGGLPFTYRFGPGGTEAHLDLDIKYSVKPVYDVVVRIPGSRHPEQEVIVGGHHDSWTYGSDDNLTGTENVLQIGRGLAQMLRKGWRPDRTIVLATWDGEEYGLYGSTEYAEERAARLRNAVAYINMDVSAGQYFVPVAPPATDQLIVDAAKEVTWPGTGGSLYEAWKRQNNGTTPFLRVGGGSDYQAFFHHYGVPVMNLSAASPAHNANYHCTCDDHYWMSKFGDPTWQYHVAMTQLSGILALRLANADVIPLEYRPYAAQVAGYLDDFTKRQRDVLGKVVVDVQRDVVQAQAWQRAAQSLADRAEQALQRGDHAAFRQLNTKIMQAERDLLTSAGLPGRPWHRHQIYAPAMDTGYGPQALPGLNDALFLNSDPRTAGRYEALLFSSLQAATRTLTP</sequence>
<keyword evidence="3" id="KW-0732">Signal</keyword>
<dbReference type="RefSeq" id="WP_378253109.1">
    <property type="nucleotide sequence ID" value="NZ_JBHSIT010000002.1"/>
</dbReference>
<dbReference type="InterPro" id="IPR003137">
    <property type="entry name" value="PA_domain"/>
</dbReference>
<protein>
    <submittedName>
        <fullName evidence="7">M28 family peptidase</fullName>
    </submittedName>
</protein>
<reference evidence="8" key="1">
    <citation type="journal article" date="2019" name="Int. J. Syst. Evol. Microbiol.">
        <title>The Global Catalogue of Microorganisms (GCM) 10K type strain sequencing project: providing services to taxonomists for standard genome sequencing and annotation.</title>
        <authorList>
            <consortium name="The Broad Institute Genomics Platform"/>
            <consortium name="The Broad Institute Genome Sequencing Center for Infectious Disease"/>
            <person name="Wu L."/>
            <person name="Ma J."/>
        </authorList>
    </citation>
    <scope>NUCLEOTIDE SEQUENCE [LARGE SCALE GENOMIC DNA]</scope>
    <source>
        <strain evidence="8">KLKA75</strain>
    </source>
</reference>
<feature type="signal peptide" evidence="3">
    <location>
        <begin position="1"/>
        <end position="20"/>
    </location>
</feature>
<dbReference type="CDD" id="cd02121">
    <property type="entry name" value="PA_GCPII_like"/>
    <property type="match status" value="1"/>
</dbReference>
<dbReference type="InterPro" id="IPR007484">
    <property type="entry name" value="Peptidase_M28"/>
</dbReference>
<dbReference type="Pfam" id="PF04389">
    <property type="entry name" value="Peptidase_M28"/>
    <property type="match status" value="1"/>
</dbReference>
<dbReference type="SUPFAM" id="SSF52025">
    <property type="entry name" value="PA domain"/>
    <property type="match status" value="1"/>
</dbReference>
<evidence type="ECO:0000259" key="6">
    <source>
        <dbReference type="Pfam" id="PF04389"/>
    </source>
</evidence>
<name>A0ABV9TVC9_9ACTN</name>
<dbReference type="Proteomes" id="UP001595872">
    <property type="component" value="Unassembled WGS sequence"/>
</dbReference>
<evidence type="ECO:0000313" key="7">
    <source>
        <dbReference type="EMBL" id="MFC4907373.1"/>
    </source>
</evidence>
<dbReference type="Gene3D" id="3.50.30.30">
    <property type="match status" value="1"/>
</dbReference>
<evidence type="ECO:0000313" key="8">
    <source>
        <dbReference type="Proteomes" id="UP001595872"/>
    </source>
</evidence>
<dbReference type="InterPro" id="IPR007365">
    <property type="entry name" value="TFR-like_dimer_dom"/>
</dbReference>
<evidence type="ECO:0000256" key="3">
    <source>
        <dbReference type="SAM" id="SignalP"/>
    </source>
</evidence>
<dbReference type="SUPFAM" id="SSF53187">
    <property type="entry name" value="Zn-dependent exopeptidases"/>
    <property type="match status" value="1"/>
</dbReference>
<organism evidence="7 8">
    <name type="scientific">Actinomadura gamaensis</name>
    <dbReference type="NCBI Taxonomy" id="1763541"/>
    <lineage>
        <taxon>Bacteria</taxon>
        <taxon>Bacillati</taxon>
        <taxon>Actinomycetota</taxon>
        <taxon>Actinomycetes</taxon>
        <taxon>Streptosporangiales</taxon>
        <taxon>Thermomonosporaceae</taxon>
        <taxon>Actinomadura</taxon>
    </lineage>
</organism>
<evidence type="ECO:0000256" key="2">
    <source>
        <dbReference type="SAM" id="MobiDB-lite"/>
    </source>
</evidence>
<dbReference type="PANTHER" id="PTHR10404">
    <property type="entry name" value="N-ACETYLATED-ALPHA-LINKED ACIDIC DIPEPTIDASE"/>
    <property type="match status" value="1"/>
</dbReference>
<feature type="domain" description="PA" evidence="4">
    <location>
        <begin position="153"/>
        <end position="219"/>
    </location>
</feature>
<dbReference type="EMBL" id="JBHSIT010000002">
    <property type="protein sequence ID" value="MFC4907373.1"/>
    <property type="molecule type" value="Genomic_DNA"/>
</dbReference>
<feature type="chain" id="PRO_5046124452" evidence="3">
    <location>
        <begin position="21"/>
        <end position="699"/>
    </location>
</feature>
<proteinExistence type="inferred from homology"/>
<feature type="domain" description="Transferrin receptor-like dimerisation" evidence="5">
    <location>
        <begin position="592"/>
        <end position="697"/>
    </location>
</feature>
<comment type="similarity">
    <text evidence="1">Belongs to the peptidase M28 family. M28B subfamily.</text>
</comment>